<dbReference type="SUPFAM" id="SSF55271">
    <property type="entry name" value="DNA repair protein MutS, domain I"/>
    <property type="match status" value="1"/>
</dbReference>
<keyword evidence="11" id="KW-1185">Reference proteome</keyword>
<organism evidence="10 11">
    <name type="scientific">Massilicoli timonensis</name>
    <dbReference type="NCBI Taxonomy" id="2015901"/>
    <lineage>
        <taxon>Bacteria</taxon>
        <taxon>Bacillati</taxon>
        <taxon>Bacillota</taxon>
        <taxon>Erysipelotrichia</taxon>
        <taxon>Erysipelotrichales</taxon>
        <taxon>Erysipelotrichaceae</taxon>
        <taxon>Massilicoli</taxon>
    </lineage>
</organism>
<evidence type="ECO:0000313" key="10">
    <source>
        <dbReference type="EMBL" id="MCQ5122166.1"/>
    </source>
</evidence>
<feature type="domain" description="DNA mismatch repair proteins mutS family" evidence="9">
    <location>
        <begin position="679"/>
        <end position="695"/>
    </location>
</feature>
<dbReference type="InterPro" id="IPR045076">
    <property type="entry name" value="MutS"/>
</dbReference>
<dbReference type="InterPro" id="IPR007861">
    <property type="entry name" value="DNA_mismatch_repair_MutS_clamp"/>
</dbReference>
<keyword evidence="6 7" id="KW-0234">DNA repair</keyword>
<dbReference type="NCBIfam" id="TIGR01070">
    <property type="entry name" value="mutS1"/>
    <property type="match status" value="1"/>
</dbReference>
<dbReference type="Pfam" id="PF00488">
    <property type="entry name" value="MutS_V"/>
    <property type="match status" value="1"/>
</dbReference>
<evidence type="ECO:0000256" key="8">
    <source>
        <dbReference type="NCBIfam" id="TIGR01070"/>
    </source>
</evidence>
<dbReference type="InterPro" id="IPR007695">
    <property type="entry name" value="DNA_mismatch_repair_MutS-lik_N"/>
</dbReference>
<dbReference type="CDD" id="cd03284">
    <property type="entry name" value="ABC_MutS1"/>
    <property type="match status" value="1"/>
</dbReference>
<evidence type="ECO:0000256" key="2">
    <source>
        <dbReference type="ARBA" id="ARBA00022741"/>
    </source>
</evidence>
<dbReference type="SMART" id="SM00534">
    <property type="entry name" value="MUTSac"/>
    <property type="match status" value="1"/>
</dbReference>
<protein>
    <recommendedName>
        <fullName evidence="7 8">DNA mismatch repair protein MutS</fullName>
    </recommendedName>
</protein>
<evidence type="ECO:0000259" key="9">
    <source>
        <dbReference type="PROSITE" id="PS00486"/>
    </source>
</evidence>
<dbReference type="Gene3D" id="1.10.1420.10">
    <property type="match status" value="2"/>
</dbReference>
<evidence type="ECO:0000256" key="3">
    <source>
        <dbReference type="ARBA" id="ARBA00022763"/>
    </source>
</evidence>
<evidence type="ECO:0000256" key="4">
    <source>
        <dbReference type="ARBA" id="ARBA00022840"/>
    </source>
</evidence>
<dbReference type="SUPFAM" id="SSF52540">
    <property type="entry name" value="P-loop containing nucleoside triphosphate hydrolases"/>
    <property type="match status" value="1"/>
</dbReference>
<proteinExistence type="inferred from homology"/>
<dbReference type="EMBL" id="JANGCH010000010">
    <property type="protein sequence ID" value="MCQ5122166.1"/>
    <property type="molecule type" value="Genomic_DNA"/>
</dbReference>
<reference evidence="10 11" key="1">
    <citation type="submission" date="2022-06" db="EMBL/GenBank/DDBJ databases">
        <title>Isolation of gut microbiota from human fecal samples.</title>
        <authorList>
            <person name="Pamer E.G."/>
            <person name="Barat B."/>
            <person name="Waligurski E."/>
            <person name="Medina S."/>
            <person name="Paddock L."/>
            <person name="Mostad J."/>
        </authorList>
    </citation>
    <scope>NUCLEOTIDE SEQUENCE [LARGE SCALE GENOMIC DNA]</scope>
    <source>
        <strain evidence="10 11">DFI.6.1</strain>
    </source>
</reference>
<dbReference type="InterPro" id="IPR036187">
    <property type="entry name" value="DNA_mismatch_repair_MutS_sf"/>
</dbReference>
<keyword evidence="5 7" id="KW-0238">DNA-binding</keyword>
<keyword evidence="4 7" id="KW-0067">ATP-binding</keyword>
<sequence>MRNIEQYTPMIKQYLEVKNKLSDAIVFYRLGDFYEMFFEDAQIASAQLDLVLTARNGGVEKVPMCGIPHHAASGYIQRLVQKGYKVAIVEQMENPADAKGIVKRDVIKIVTPGTIMDEINDAKATVTIAGMYDFQYGLAVVLCEMTTGEMRAQIINKQAASIQKVLLGNGVKEVVLPKHFDKKVEKRIADLQMITISHMENEELNPAYQHLLAALNDERITKAFITLTNYLEDTQKRNVSHLMSVELVKEDDYVQMDFATKANLELTQTLRSNSRSQTLWSFLDHCQSAMGSRLLRKWIEYPLLDVQEINRRLDGIAFLNENFITKDELREQMKQVYDLERLCARVAYGSANPRNLLQIIKTLKAAPQIIALFVGCDAYQAFQQVDACEELLKLLDGAIVEDAPISIKDGGIFVTGYDTELDEVRKIAVSGKDWILELEAKERERTGIKSLKIGYNRIYGYYIEVTKANLDQVKESFGYVRKQTLTNCERFVTEELKEREDAIVHAQEKSVRLEQRLFLELLERTRAYLPKLHQLAAALATMDVLYALAVISSENGYVRPIFHEGSAIDLEEARHPILEKAMKQKRYVSNDLKMEEDCNVLMITGPNMGGKSTYMRQMACIAIMAQIGCFVPAQKAHLPLFDKIFTRIGASDDIMSGESTFMVEMIEANHALQNATPHSLILFDEIGRGTSTYDGMALAQAMIEYICHQIHAKTLFSTHYHELTALAQQETGIRNVHVEVHEEDEHVTFLYRVNEGKADKSYGINVARLAKLPEGVIERAKRLLESYEIQEHSATINAPIYIEKPSLQEKQLHDRLEAVDVNQMTPMQAMQFIVELQELLKKGGEA</sequence>
<comment type="function">
    <text evidence="7">This protein is involved in the repair of mismatches in DNA. It is possible that it carries out the mismatch recognition step. This protein has a weak ATPase activity.</text>
</comment>
<evidence type="ECO:0000256" key="5">
    <source>
        <dbReference type="ARBA" id="ARBA00023125"/>
    </source>
</evidence>
<dbReference type="InterPro" id="IPR005748">
    <property type="entry name" value="DNA_mismatch_repair_MutS"/>
</dbReference>
<dbReference type="Pfam" id="PF05190">
    <property type="entry name" value="MutS_IV"/>
    <property type="match status" value="1"/>
</dbReference>
<name>A0ABT1SLR8_9FIRM</name>
<dbReference type="Gene3D" id="3.30.420.110">
    <property type="entry name" value="MutS, connector domain"/>
    <property type="match status" value="1"/>
</dbReference>
<evidence type="ECO:0000256" key="7">
    <source>
        <dbReference type="HAMAP-Rule" id="MF_00096"/>
    </source>
</evidence>
<dbReference type="Gene3D" id="3.40.50.300">
    <property type="entry name" value="P-loop containing nucleotide triphosphate hydrolases"/>
    <property type="match status" value="1"/>
</dbReference>
<dbReference type="InterPro" id="IPR036678">
    <property type="entry name" value="MutS_con_dom_sf"/>
</dbReference>
<evidence type="ECO:0000313" key="11">
    <source>
        <dbReference type="Proteomes" id="UP001524435"/>
    </source>
</evidence>
<dbReference type="Pfam" id="PF05192">
    <property type="entry name" value="MutS_III"/>
    <property type="match status" value="1"/>
</dbReference>
<dbReference type="PANTHER" id="PTHR11361">
    <property type="entry name" value="DNA MISMATCH REPAIR PROTEIN MUTS FAMILY MEMBER"/>
    <property type="match status" value="1"/>
</dbReference>
<comment type="similarity">
    <text evidence="1 7">Belongs to the DNA mismatch repair MutS family.</text>
</comment>
<dbReference type="InterPro" id="IPR027417">
    <property type="entry name" value="P-loop_NTPase"/>
</dbReference>
<dbReference type="HAMAP" id="MF_00096">
    <property type="entry name" value="MutS"/>
    <property type="match status" value="1"/>
</dbReference>
<accession>A0ABT1SLR8</accession>
<dbReference type="NCBIfam" id="NF003810">
    <property type="entry name" value="PRK05399.1"/>
    <property type="match status" value="1"/>
</dbReference>
<dbReference type="Pfam" id="PF01624">
    <property type="entry name" value="MutS_I"/>
    <property type="match status" value="1"/>
</dbReference>
<dbReference type="InterPro" id="IPR007696">
    <property type="entry name" value="DNA_mismatch_repair_MutS_core"/>
</dbReference>
<dbReference type="PIRSF" id="PIRSF037677">
    <property type="entry name" value="DNA_mis_repair_Msh6"/>
    <property type="match status" value="1"/>
</dbReference>
<keyword evidence="3 7" id="KW-0227">DNA damage</keyword>
<dbReference type="SUPFAM" id="SSF53150">
    <property type="entry name" value="DNA repair protein MutS, domain II"/>
    <property type="match status" value="1"/>
</dbReference>
<dbReference type="RefSeq" id="WP_256198041.1">
    <property type="nucleotide sequence ID" value="NZ_JANGCH010000010.1"/>
</dbReference>
<dbReference type="InterPro" id="IPR017261">
    <property type="entry name" value="DNA_mismatch_repair_MutS/MSH"/>
</dbReference>
<feature type="binding site" evidence="7">
    <location>
        <begin position="605"/>
        <end position="612"/>
    </location>
    <ligand>
        <name>ATP</name>
        <dbReference type="ChEBI" id="CHEBI:30616"/>
    </ligand>
</feature>
<evidence type="ECO:0000256" key="1">
    <source>
        <dbReference type="ARBA" id="ARBA00006271"/>
    </source>
</evidence>
<dbReference type="SMART" id="SM00533">
    <property type="entry name" value="MUTSd"/>
    <property type="match status" value="1"/>
</dbReference>
<dbReference type="SUPFAM" id="SSF48334">
    <property type="entry name" value="DNA repair protein MutS, domain III"/>
    <property type="match status" value="1"/>
</dbReference>
<dbReference type="Gene3D" id="3.40.1170.10">
    <property type="entry name" value="DNA repair protein MutS, domain I"/>
    <property type="match status" value="1"/>
</dbReference>
<evidence type="ECO:0000256" key="6">
    <source>
        <dbReference type="ARBA" id="ARBA00023204"/>
    </source>
</evidence>
<dbReference type="Proteomes" id="UP001524435">
    <property type="component" value="Unassembled WGS sequence"/>
</dbReference>
<dbReference type="PROSITE" id="PS00486">
    <property type="entry name" value="DNA_MISMATCH_REPAIR_2"/>
    <property type="match status" value="1"/>
</dbReference>
<comment type="caution">
    <text evidence="10">The sequence shown here is derived from an EMBL/GenBank/DDBJ whole genome shotgun (WGS) entry which is preliminary data.</text>
</comment>
<dbReference type="PANTHER" id="PTHR11361:SF34">
    <property type="entry name" value="DNA MISMATCH REPAIR PROTEIN MSH1, MITOCHONDRIAL"/>
    <property type="match status" value="1"/>
</dbReference>
<keyword evidence="2 7" id="KW-0547">Nucleotide-binding</keyword>
<dbReference type="InterPro" id="IPR000432">
    <property type="entry name" value="DNA_mismatch_repair_MutS_C"/>
</dbReference>
<dbReference type="InterPro" id="IPR016151">
    <property type="entry name" value="DNA_mismatch_repair_MutS_N"/>
</dbReference>
<gene>
    <name evidence="7 10" type="primary">mutS</name>
    <name evidence="10" type="ORF">NE663_07830</name>
</gene>